<evidence type="ECO:0000313" key="2">
    <source>
        <dbReference type="Proteomes" id="UP001160148"/>
    </source>
</evidence>
<proteinExistence type="predicted"/>
<gene>
    <name evidence="1" type="ORF">MEUPH1_LOCUS9445</name>
</gene>
<dbReference type="AlphaFoldDB" id="A0AAV0WBL2"/>
<dbReference type="Proteomes" id="UP001160148">
    <property type="component" value="Unassembled WGS sequence"/>
</dbReference>
<evidence type="ECO:0000313" key="1">
    <source>
        <dbReference type="EMBL" id="CAI6353309.1"/>
    </source>
</evidence>
<organism evidence="1 2">
    <name type="scientific">Macrosiphum euphorbiae</name>
    <name type="common">potato aphid</name>
    <dbReference type="NCBI Taxonomy" id="13131"/>
    <lineage>
        <taxon>Eukaryota</taxon>
        <taxon>Metazoa</taxon>
        <taxon>Ecdysozoa</taxon>
        <taxon>Arthropoda</taxon>
        <taxon>Hexapoda</taxon>
        <taxon>Insecta</taxon>
        <taxon>Pterygota</taxon>
        <taxon>Neoptera</taxon>
        <taxon>Paraneoptera</taxon>
        <taxon>Hemiptera</taxon>
        <taxon>Sternorrhyncha</taxon>
        <taxon>Aphidomorpha</taxon>
        <taxon>Aphidoidea</taxon>
        <taxon>Aphididae</taxon>
        <taxon>Macrosiphini</taxon>
        <taxon>Macrosiphum</taxon>
    </lineage>
</organism>
<sequence length="83" mass="9728">MKNFVVKKISGVQKEKEENVHNLVHGIANVLKIDLNLFDIDENPDRKLSIQNLDKPLIIVEFSSRKKRDKFIKKQGKIEYKSH</sequence>
<comment type="caution">
    <text evidence="1">The sequence shown here is derived from an EMBL/GenBank/DDBJ whole genome shotgun (WGS) entry which is preliminary data.</text>
</comment>
<dbReference type="EMBL" id="CARXXK010000002">
    <property type="protein sequence ID" value="CAI6353309.1"/>
    <property type="molecule type" value="Genomic_DNA"/>
</dbReference>
<reference evidence="1 2" key="1">
    <citation type="submission" date="2023-01" db="EMBL/GenBank/DDBJ databases">
        <authorList>
            <person name="Whitehead M."/>
        </authorList>
    </citation>
    <scope>NUCLEOTIDE SEQUENCE [LARGE SCALE GENOMIC DNA]</scope>
</reference>
<name>A0AAV0WBL2_9HEMI</name>
<keyword evidence="2" id="KW-1185">Reference proteome</keyword>
<protein>
    <submittedName>
        <fullName evidence="1">Uncharacterized protein</fullName>
    </submittedName>
</protein>
<accession>A0AAV0WBL2</accession>